<name>A0A8H7YUC3_AJECA</name>
<proteinExistence type="predicted"/>
<comment type="caution">
    <text evidence="1">The sequence shown here is derived from an EMBL/GenBank/DDBJ whole genome shotgun (WGS) entry which is preliminary data.</text>
</comment>
<protein>
    <submittedName>
        <fullName evidence="1">Uncharacterized protein</fullName>
    </submittedName>
</protein>
<evidence type="ECO:0000313" key="1">
    <source>
        <dbReference type="EMBL" id="KAG5296423.1"/>
    </source>
</evidence>
<dbReference type="Proteomes" id="UP000670092">
    <property type="component" value="Unassembled WGS sequence"/>
</dbReference>
<dbReference type="VEuPathDB" id="FungiDB:I7I52_07069"/>
<reference evidence="1 2" key="1">
    <citation type="submission" date="2021-01" db="EMBL/GenBank/DDBJ databases">
        <title>Chromosome-level genome assembly of a human fungal pathogen reveals clustering of transcriptionally co-regulated genes.</title>
        <authorList>
            <person name="Voorhies M."/>
            <person name="Cohen S."/>
            <person name="Shea T.P."/>
            <person name="Petrus S."/>
            <person name="Munoz J.F."/>
            <person name="Poplawski S."/>
            <person name="Goldman W.E."/>
            <person name="Michael T."/>
            <person name="Cuomo C.A."/>
            <person name="Sil A."/>
            <person name="Beyhan S."/>
        </authorList>
    </citation>
    <scope>NUCLEOTIDE SEQUENCE [LARGE SCALE GENOMIC DNA]</scope>
    <source>
        <strain evidence="1 2">G184AR</strain>
    </source>
</reference>
<accession>A0A8H7YUC3</accession>
<evidence type="ECO:0000313" key="2">
    <source>
        <dbReference type="Proteomes" id="UP000670092"/>
    </source>
</evidence>
<organism evidence="1 2">
    <name type="scientific">Ajellomyces capsulatus</name>
    <name type="common">Darling's disease fungus</name>
    <name type="synonym">Histoplasma capsulatum</name>
    <dbReference type="NCBI Taxonomy" id="5037"/>
    <lineage>
        <taxon>Eukaryota</taxon>
        <taxon>Fungi</taxon>
        <taxon>Dikarya</taxon>
        <taxon>Ascomycota</taxon>
        <taxon>Pezizomycotina</taxon>
        <taxon>Eurotiomycetes</taxon>
        <taxon>Eurotiomycetidae</taxon>
        <taxon>Onygenales</taxon>
        <taxon>Ajellomycetaceae</taxon>
        <taxon>Histoplasma</taxon>
    </lineage>
</organism>
<dbReference type="EMBL" id="JAEVHI010000003">
    <property type="protein sequence ID" value="KAG5296423.1"/>
    <property type="molecule type" value="Genomic_DNA"/>
</dbReference>
<sequence length="88" mass="9986">MGMETGCRRASSTSSGMRGARMWLRLAKARLAMFLRLQCCNRWQRGATRGGLAFAWLFIVCDFLCAFDDDGGERERERARSTWRSGDG</sequence>
<dbReference type="AlphaFoldDB" id="A0A8H7YUC3"/>
<gene>
    <name evidence="1" type="ORF">I7I52_07069</name>
</gene>